<reference evidence="1 2" key="1">
    <citation type="journal article" date="2017" name="Curr. Biol.">
        <title>Genome architecture and evolution of a unichromosomal asexual nematode.</title>
        <authorList>
            <person name="Fradin H."/>
            <person name="Zegar C."/>
            <person name="Gutwein M."/>
            <person name="Lucas J."/>
            <person name="Kovtun M."/>
            <person name="Corcoran D."/>
            <person name="Baugh L.R."/>
            <person name="Kiontke K."/>
            <person name="Gunsalus K."/>
            <person name="Fitch D.H."/>
            <person name="Piano F."/>
        </authorList>
    </citation>
    <scope>NUCLEOTIDE SEQUENCE [LARGE SCALE GENOMIC DNA]</scope>
    <source>
        <strain evidence="1">PF1309</strain>
    </source>
</reference>
<dbReference type="EMBL" id="LIAE01008796">
    <property type="protein sequence ID" value="PAV72420.1"/>
    <property type="molecule type" value="Genomic_DNA"/>
</dbReference>
<gene>
    <name evidence="1" type="ORF">WR25_19374</name>
</gene>
<dbReference type="STRING" id="2018661.A0A2A2KET7"/>
<protein>
    <submittedName>
        <fullName evidence="1">Uncharacterized protein</fullName>
    </submittedName>
</protein>
<comment type="caution">
    <text evidence="1">The sequence shown here is derived from an EMBL/GenBank/DDBJ whole genome shotgun (WGS) entry which is preliminary data.</text>
</comment>
<keyword evidence="2" id="KW-1185">Reference proteome</keyword>
<accession>A0A2A2KET7</accession>
<dbReference type="Proteomes" id="UP000218231">
    <property type="component" value="Unassembled WGS sequence"/>
</dbReference>
<evidence type="ECO:0000313" key="1">
    <source>
        <dbReference type="EMBL" id="PAV72420.1"/>
    </source>
</evidence>
<dbReference type="OrthoDB" id="5824236at2759"/>
<sequence>MEQHHIETDSFMSHHHSAVPHNLHHPNEHDQFLTPPKPGQINLRTLSKSEPHLEIPHLLVSQDDAHPSVNKIMSNYSHVHDALKTPILSHPNLKALEQEAIQKELNNPLIMVRKERTFYQPEFLTFSFKPFDSSLA</sequence>
<organism evidence="1 2">
    <name type="scientific">Diploscapter pachys</name>
    <dbReference type="NCBI Taxonomy" id="2018661"/>
    <lineage>
        <taxon>Eukaryota</taxon>
        <taxon>Metazoa</taxon>
        <taxon>Ecdysozoa</taxon>
        <taxon>Nematoda</taxon>
        <taxon>Chromadorea</taxon>
        <taxon>Rhabditida</taxon>
        <taxon>Rhabditina</taxon>
        <taxon>Rhabditomorpha</taxon>
        <taxon>Rhabditoidea</taxon>
        <taxon>Rhabditidae</taxon>
        <taxon>Diploscapter</taxon>
    </lineage>
</organism>
<evidence type="ECO:0000313" key="2">
    <source>
        <dbReference type="Proteomes" id="UP000218231"/>
    </source>
</evidence>
<name>A0A2A2KET7_9BILA</name>
<proteinExistence type="predicted"/>
<dbReference type="AlphaFoldDB" id="A0A2A2KET7"/>